<evidence type="ECO:0000313" key="2">
    <source>
        <dbReference type="Proteomes" id="UP001055879"/>
    </source>
</evidence>
<organism evidence="1 2">
    <name type="scientific">Arctium lappa</name>
    <name type="common">Greater burdock</name>
    <name type="synonym">Lappa major</name>
    <dbReference type="NCBI Taxonomy" id="4217"/>
    <lineage>
        <taxon>Eukaryota</taxon>
        <taxon>Viridiplantae</taxon>
        <taxon>Streptophyta</taxon>
        <taxon>Embryophyta</taxon>
        <taxon>Tracheophyta</taxon>
        <taxon>Spermatophyta</taxon>
        <taxon>Magnoliopsida</taxon>
        <taxon>eudicotyledons</taxon>
        <taxon>Gunneridae</taxon>
        <taxon>Pentapetalae</taxon>
        <taxon>asterids</taxon>
        <taxon>campanulids</taxon>
        <taxon>Asterales</taxon>
        <taxon>Asteraceae</taxon>
        <taxon>Carduoideae</taxon>
        <taxon>Cardueae</taxon>
        <taxon>Arctiinae</taxon>
        <taxon>Arctium</taxon>
    </lineage>
</organism>
<reference evidence="2" key="1">
    <citation type="journal article" date="2022" name="Mol. Ecol. Resour.">
        <title>The genomes of chicory, endive, great burdock and yacon provide insights into Asteraceae palaeo-polyploidization history and plant inulin production.</title>
        <authorList>
            <person name="Fan W."/>
            <person name="Wang S."/>
            <person name="Wang H."/>
            <person name="Wang A."/>
            <person name="Jiang F."/>
            <person name="Liu H."/>
            <person name="Zhao H."/>
            <person name="Xu D."/>
            <person name="Zhang Y."/>
        </authorList>
    </citation>
    <scope>NUCLEOTIDE SEQUENCE [LARGE SCALE GENOMIC DNA]</scope>
    <source>
        <strain evidence="2">cv. Niubang</strain>
    </source>
</reference>
<protein>
    <submittedName>
        <fullName evidence="1">Uncharacterized protein</fullName>
    </submittedName>
</protein>
<keyword evidence="2" id="KW-1185">Reference proteome</keyword>
<reference evidence="1 2" key="2">
    <citation type="journal article" date="2022" name="Mol. Ecol. Resour.">
        <title>The genomes of chicory, endive, great burdock and yacon provide insights into Asteraceae paleo-polyploidization history and plant inulin production.</title>
        <authorList>
            <person name="Fan W."/>
            <person name="Wang S."/>
            <person name="Wang H."/>
            <person name="Wang A."/>
            <person name="Jiang F."/>
            <person name="Liu H."/>
            <person name="Zhao H."/>
            <person name="Xu D."/>
            <person name="Zhang Y."/>
        </authorList>
    </citation>
    <scope>NUCLEOTIDE SEQUENCE [LARGE SCALE GENOMIC DNA]</scope>
    <source>
        <strain evidence="2">cv. Niubang</strain>
    </source>
</reference>
<sequence>MEKTLFQSIDALDSGLWTLDSGLWTLVDKATMASAEGRARWLHYANHCIIQEDYKEASGPGSLPPSSSKSRSEEGPGDGAKSYDFLDDRTADLNDLASFVSDKSVENFDNSNLPRPQINKSGQWFVPDKGLASLDQVSNFADSMQRSPTSVGISQSHSPSGAIGCPRYGLDVPLSSTTPGEAENMQASSELSKAQLLEALSHSQTRARQAEETAKKAYDEKEHLITHFLKQASQLFAYG</sequence>
<evidence type="ECO:0000313" key="1">
    <source>
        <dbReference type="EMBL" id="KAI3735428.1"/>
    </source>
</evidence>
<accession>A0ACB9CM77</accession>
<dbReference type="Proteomes" id="UP001055879">
    <property type="component" value="Linkage Group LG04"/>
</dbReference>
<comment type="caution">
    <text evidence="1">The sequence shown here is derived from an EMBL/GenBank/DDBJ whole genome shotgun (WGS) entry which is preliminary data.</text>
</comment>
<dbReference type="EMBL" id="CM042050">
    <property type="protein sequence ID" value="KAI3735428.1"/>
    <property type="molecule type" value="Genomic_DNA"/>
</dbReference>
<proteinExistence type="predicted"/>
<gene>
    <name evidence="1" type="ORF">L6452_14925</name>
</gene>
<name>A0ACB9CM77_ARCLA</name>